<evidence type="ECO:0000256" key="1">
    <source>
        <dbReference type="ARBA" id="ARBA00022630"/>
    </source>
</evidence>
<sequence length="295" mass="32238">MNYEVVIIGGSYAGLSAALPLARARRQILIIDAGQRRNRFAEHSHNFLTQDGRAPDAIAAEARAQVEKYLTVSWLSETVTDVKAIDGQYLVSAGEQQFQAEKIIIATGVKDELPQVDGLAERWGKSIYHCPYCDGYELNMGEVGVLASGMHSLHQALMLPDWGNTTLFLNDAIKAEQLDDELLAKLSKRQIVIETRKVARIENHCDIVFVDGEHTTLNGLFVSTVTRLQADWIRNLGLDIDSNEYGEAIKTSPAKETNIKGVYACGDVTRSGGSVALSVGDGAMTGIVAHKSFIF</sequence>
<dbReference type="AlphaFoldDB" id="A0A6C0Y3C2"/>
<dbReference type="GO" id="GO:0016491">
    <property type="term" value="F:oxidoreductase activity"/>
    <property type="evidence" value="ECO:0007669"/>
    <property type="project" value="UniProtKB-KW"/>
</dbReference>
<evidence type="ECO:0000259" key="3">
    <source>
        <dbReference type="Pfam" id="PF07992"/>
    </source>
</evidence>
<dbReference type="InterPro" id="IPR036188">
    <property type="entry name" value="FAD/NAD-bd_sf"/>
</dbReference>
<dbReference type="RefSeq" id="WP_163145945.1">
    <property type="nucleotide sequence ID" value="NZ_CP044455.1"/>
</dbReference>
<keyword evidence="2" id="KW-0560">Oxidoreductase</keyword>
<dbReference type="Pfam" id="PF07992">
    <property type="entry name" value="Pyr_redox_2"/>
    <property type="match status" value="1"/>
</dbReference>
<evidence type="ECO:0000256" key="2">
    <source>
        <dbReference type="ARBA" id="ARBA00023002"/>
    </source>
</evidence>
<dbReference type="Gene3D" id="3.50.50.60">
    <property type="entry name" value="FAD/NAD(P)-binding domain"/>
    <property type="match status" value="2"/>
</dbReference>
<reference evidence="4 5" key="1">
    <citation type="submission" date="2019-09" db="EMBL/GenBank/DDBJ databases">
        <title>Non-baumannii Acinetobacter spp. carrying blaNDM-1 isolated in China.</title>
        <authorList>
            <person name="Cui C."/>
            <person name="Chen C."/>
            <person name="Sun J."/>
            <person name="Liu Y."/>
        </authorList>
    </citation>
    <scope>NUCLEOTIDE SEQUENCE [LARGE SCALE GENOMIC DNA]</scope>
    <source>
        <strain evidence="4 5">B18</strain>
    </source>
</reference>
<gene>
    <name evidence="4" type="ORF">FSC09_09375</name>
</gene>
<evidence type="ECO:0000313" key="4">
    <source>
        <dbReference type="EMBL" id="QIC70609.1"/>
    </source>
</evidence>
<dbReference type="SUPFAM" id="SSF51905">
    <property type="entry name" value="FAD/NAD(P)-binding domain"/>
    <property type="match status" value="1"/>
</dbReference>
<evidence type="ECO:0000313" key="5">
    <source>
        <dbReference type="Proteomes" id="UP000503440"/>
    </source>
</evidence>
<feature type="domain" description="FAD/NAD(P)-binding" evidence="3">
    <location>
        <begin position="3"/>
        <end position="275"/>
    </location>
</feature>
<dbReference type="PRINTS" id="PR00368">
    <property type="entry name" value="FADPNR"/>
</dbReference>
<accession>A0A6C0Y3C2</accession>
<dbReference type="Proteomes" id="UP000503440">
    <property type="component" value="Chromosome"/>
</dbReference>
<dbReference type="InterPro" id="IPR023753">
    <property type="entry name" value="FAD/NAD-binding_dom"/>
</dbReference>
<organism evidence="4 5">
    <name type="scientific">Acinetobacter indicus</name>
    <dbReference type="NCBI Taxonomy" id="756892"/>
    <lineage>
        <taxon>Bacteria</taxon>
        <taxon>Pseudomonadati</taxon>
        <taxon>Pseudomonadota</taxon>
        <taxon>Gammaproteobacteria</taxon>
        <taxon>Moraxellales</taxon>
        <taxon>Moraxellaceae</taxon>
        <taxon>Acinetobacter</taxon>
    </lineage>
</organism>
<dbReference type="InterPro" id="IPR050097">
    <property type="entry name" value="Ferredoxin-NADP_redctase_2"/>
</dbReference>
<protein>
    <submittedName>
        <fullName evidence="4">NAD(P)/FAD-dependent oxidoreductase</fullName>
    </submittedName>
</protein>
<dbReference type="PANTHER" id="PTHR48105">
    <property type="entry name" value="THIOREDOXIN REDUCTASE 1-RELATED-RELATED"/>
    <property type="match status" value="1"/>
</dbReference>
<proteinExistence type="predicted"/>
<dbReference type="PRINTS" id="PR00469">
    <property type="entry name" value="PNDRDTASEII"/>
</dbReference>
<keyword evidence="1" id="KW-0285">Flavoprotein</keyword>
<dbReference type="EMBL" id="CP044455">
    <property type="protein sequence ID" value="QIC70609.1"/>
    <property type="molecule type" value="Genomic_DNA"/>
</dbReference>
<name>A0A6C0Y3C2_9GAMM</name>